<dbReference type="AlphaFoldDB" id="A0A0D6B9I9"/>
<reference evidence="1 2" key="1">
    <citation type="submission" date="2015-02" db="EMBL/GenBank/DDBJ databases">
        <title>Genome sequene of Rhodovulum sulfidophilum DSM 2351.</title>
        <authorList>
            <person name="Nagao N."/>
        </authorList>
    </citation>
    <scope>NUCLEOTIDE SEQUENCE [LARGE SCALE GENOMIC DNA]</scope>
    <source>
        <strain evidence="1 2">DSM 2351</strain>
        <plasmid evidence="2">Plasmid Plasmid1 DNA</plasmid>
    </source>
</reference>
<evidence type="ECO:0000313" key="2">
    <source>
        <dbReference type="Proteomes" id="UP000064912"/>
    </source>
</evidence>
<dbReference type="eggNOG" id="COG1618">
    <property type="taxonomic scope" value="Bacteria"/>
</dbReference>
<proteinExistence type="predicted"/>
<name>A0A0D6B9I9_RHOSU</name>
<accession>A0A0D6B9I9</accession>
<dbReference type="Proteomes" id="UP000064912">
    <property type="component" value="Plasmid Plasmid1"/>
</dbReference>
<dbReference type="PATRIC" id="fig|35806.4.peg.4490"/>
<protein>
    <submittedName>
        <fullName evidence="1">3-dehydroquinate dehydratase</fullName>
    </submittedName>
</protein>
<evidence type="ECO:0000313" key="1">
    <source>
        <dbReference type="EMBL" id="BAQ71500.1"/>
    </source>
</evidence>
<dbReference type="Pfam" id="PF10649">
    <property type="entry name" value="DUF2478"/>
    <property type="match status" value="1"/>
</dbReference>
<sequence>MRFGYLMSEERGAASLVLAETATLLSAQGLRLAGAVQFSAADPDGHPCDGDLKVLPDGPVLQLSQPLGQGARGCRMDAGAVETASAEAARHLGDAALLIVNKFGKLEAGGHGFVPLIAEALECDIPVLVGVNGRNRSAFESFAAGLAEPVLAETGAVLAWLGYAPAITSANVPNTPRARASA</sequence>
<gene>
    <name evidence="1" type="ORF">NHU_04387</name>
</gene>
<keyword evidence="1" id="KW-0614">Plasmid</keyword>
<organism evidence="1 2">
    <name type="scientific">Rhodovulum sulfidophilum</name>
    <name type="common">Rhodobacter sulfidophilus</name>
    <dbReference type="NCBI Taxonomy" id="35806"/>
    <lineage>
        <taxon>Bacteria</taxon>
        <taxon>Pseudomonadati</taxon>
        <taxon>Pseudomonadota</taxon>
        <taxon>Alphaproteobacteria</taxon>
        <taxon>Rhodobacterales</taxon>
        <taxon>Paracoccaceae</taxon>
        <taxon>Rhodovulum</taxon>
    </lineage>
</organism>
<dbReference type="InterPro" id="IPR018912">
    <property type="entry name" value="DUF2478"/>
</dbReference>
<dbReference type="EMBL" id="AP014801">
    <property type="protein sequence ID" value="BAQ71500.1"/>
    <property type="molecule type" value="Genomic_DNA"/>
</dbReference>
<geneLocation type="plasmid" evidence="2">
    <name>Plasmid1 DNA</name>
</geneLocation>
<dbReference type="KEGG" id="rsu:NHU_04387"/>